<keyword evidence="3" id="KW-1185">Reference proteome</keyword>
<accession>A0ABU9Y8U3</accession>
<dbReference type="SUPFAM" id="SSF56112">
    <property type="entry name" value="Protein kinase-like (PK-like)"/>
    <property type="match status" value="1"/>
</dbReference>
<proteinExistence type="predicted"/>
<organism evidence="2 3">
    <name type="scientific">Sphingomonas oligophenolica</name>
    <dbReference type="NCBI Taxonomy" id="301154"/>
    <lineage>
        <taxon>Bacteria</taxon>
        <taxon>Pseudomonadati</taxon>
        <taxon>Pseudomonadota</taxon>
        <taxon>Alphaproteobacteria</taxon>
        <taxon>Sphingomonadales</taxon>
        <taxon>Sphingomonadaceae</taxon>
        <taxon>Sphingomonas</taxon>
    </lineage>
</organism>
<comment type="caution">
    <text evidence="2">The sequence shown here is derived from an EMBL/GenBank/DDBJ whole genome shotgun (WGS) entry which is preliminary data.</text>
</comment>
<protein>
    <submittedName>
        <fullName evidence="2">Phosphotransferase</fullName>
    </submittedName>
</protein>
<sequence>MIPAWLSLRPVVPARWEDVTSEWMTRAIASRHPQSIVSEVRIATRDDGTNRRVRFALTYSRGEGPATVFVKAHNAGHRWVHLRNGNLFNEVRLFASGAALPLEHPLVYCAVPDYPRLDFLLVMEDLASRGCDPRDATRPMRVEQVADGLRGLARLHRHYWGMSGASHRGLRWVKPWRATMGWKVGLARRIPTGIERAGAILSTSLRGVGGDSIVACWTRFVDALGDGAQTLLHGDAHIGNSYVAQDGTTGFLDWQVVRRGHWSQDIGYFLVGALTETDRRDHERELLRFYLDALELPADATPGFDDAWLRYRQGHAYGLAVWLSTLGADGYQAPAISRAMVGRYAAAFSEHDTIGALG</sequence>
<dbReference type="Proteomes" id="UP001419910">
    <property type="component" value="Unassembled WGS sequence"/>
</dbReference>
<feature type="domain" description="Aminoglycoside phosphotransferase" evidence="1">
    <location>
        <begin position="58"/>
        <end position="284"/>
    </location>
</feature>
<dbReference type="PANTHER" id="PTHR23020">
    <property type="entry name" value="UNCHARACTERIZED NUCLEAR HORMONE RECEPTOR-RELATED"/>
    <property type="match status" value="1"/>
</dbReference>
<reference evidence="2 3" key="1">
    <citation type="submission" date="2024-05" db="EMBL/GenBank/DDBJ databases">
        <authorList>
            <person name="Liu Q."/>
            <person name="Xin Y.-H."/>
        </authorList>
    </citation>
    <scope>NUCLEOTIDE SEQUENCE [LARGE SCALE GENOMIC DNA]</scope>
    <source>
        <strain evidence="2 3">CGMCC 1.10181</strain>
    </source>
</reference>
<gene>
    <name evidence="2" type="ORF">ABC974_21560</name>
</gene>
<dbReference type="EMBL" id="JBDIME010000025">
    <property type="protein sequence ID" value="MEN2792233.1"/>
    <property type="molecule type" value="Genomic_DNA"/>
</dbReference>
<dbReference type="Gene3D" id="3.90.1200.10">
    <property type="match status" value="1"/>
</dbReference>
<dbReference type="InterPro" id="IPR011009">
    <property type="entry name" value="Kinase-like_dom_sf"/>
</dbReference>
<dbReference type="InterPro" id="IPR052961">
    <property type="entry name" value="Oxido-Kinase-like_Enzymes"/>
</dbReference>
<evidence type="ECO:0000259" key="1">
    <source>
        <dbReference type="Pfam" id="PF01636"/>
    </source>
</evidence>
<evidence type="ECO:0000313" key="2">
    <source>
        <dbReference type="EMBL" id="MEN2792233.1"/>
    </source>
</evidence>
<dbReference type="InterPro" id="IPR002575">
    <property type="entry name" value="Aminoglycoside_PTrfase"/>
</dbReference>
<evidence type="ECO:0000313" key="3">
    <source>
        <dbReference type="Proteomes" id="UP001419910"/>
    </source>
</evidence>
<dbReference type="PANTHER" id="PTHR23020:SF41">
    <property type="entry name" value="AMINOGLYCOSIDE PHOSPHOTRANSFERASE DOMAIN-CONTAINING PROTEIN"/>
    <property type="match status" value="1"/>
</dbReference>
<name>A0ABU9Y8U3_9SPHN</name>
<dbReference type="Pfam" id="PF01636">
    <property type="entry name" value="APH"/>
    <property type="match status" value="1"/>
</dbReference>
<dbReference type="RefSeq" id="WP_345840530.1">
    <property type="nucleotide sequence ID" value="NZ_JBDIME010000025.1"/>
</dbReference>